<evidence type="ECO:0000313" key="3">
    <source>
        <dbReference type="Proteomes" id="UP000784294"/>
    </source>
</evidence>
<comment type="caution">
    <text evidence="2">The sequence shown here is derived from an EMBL/GenBank/DDBJ whole genome shotgun (WGS) entry which is preliminary data.</text>
</comment>
<protein>
    <submittedName>
        <fullName evidence="2">Uncharacterized protein</fullName>
    </submittedName>
</protein>
<feature type="region of interest" description="Disordered" evidence="1">
    <location>
        <begin position="1"/>
        <end position="64"/>
    </location>
</feature>
<organism evidence="2 3">
    <name type="scientific">Protopolystoma xenopodis</name>
    <dbReference type="NCBI Taxonomy" id="117903"/>
    <lineage>
        <taxon>Eukaryota</taxon>
        <taxon>Metazoa</taxon>
        <taxon>Spiralia</taxon>
        <taxon>Lophotrochozoa</taxon>
        <taxon>Platyhelminthes</taxon>
        <taxon>Monogenea</taxon>
        <taxon>Polyopisthocotylea</taxon>
        <taxon>Polystomatidea</taxon>
        <taxon>Polystomatidae</taxon>
        <taxon>Protopolystoma</taxon>
    </lineage>
</organism>
<keyword evidence="3" id="KW-1185">Reference proteome</keyword>
<reference evidence="2" key="1">
    <citation type="submission" date="2018-11" db="EMBL/GenBank/DDBJ databases">
        <authorList>
            <consortium name="Pathogen Informatics"/>
        </authorList>
    </citation>
    <scope>NUCLEOTIDE SEQUENCE</scope>
</reference>
<name>A0A448XFI6_9PLAT</name>
<evidence type="ECO:0000256" key="1">
    <source>
        <dbReference type="SAM" id="MobiDB-lite"/>
    </source>
</evidence>
<sequence length="103" mass="11241">MTVAMSSGQVCRKLVRSGAQEATSSERSTDDHKPSGPRNGPSRCHFQTHSRIHPFAQPGRRQRHVPPLSVHAQVGVGLYACLKDRLNGSVWRGGGAKETNKLQ</sequence>
<dbReference type="AlphaFoldDB" id="A0A448XFI6"/>
<dbReference type="Proteomes" id="UP000784294">
    <property type="component" value="Unassembled WGS sequence"/>
</dbReference>
<dbReference type="EMBL" id="CAAALY010249593">
    <property type="protein sequence ID" value="VEL35336.1"/>
    <property type="molecule type" value="Genomic_DNA"/>
</dbReference>
<proteinExistence type="predicted"/>
<evidence type="ECO:0000313" key="2">
    <source>
        <dbReference type="EMBL" id="VEL35336.1"/>
    </source>
</evidence>
<gene>
    <name evidence="2" type="ORF">PXEA_LOCUS28776</name>
</gene>
<accession>A0A448XFI6</accession>